<comment type="subcellular location">
    <subcellularLocation>
        <location evidence="1">Membrane</location>
        <topology evidence="1">Multi-pass membrane protein</topology>
    </subcellularLocation>
</comment>
<dbReference type="AlphaFoldDB" id="A0A654KG96"/>
<keyword evidence="3" id="KW-0201">Cytochrome c-type biogenesis</keyword>
<gene>
    <name evidence="8" type="ordered locus">TEQUI_0515</name>
</gene>
<dbReference type="Proteomes" id="UP000007472">
    <property type="component" value="Chromosome"/>
</dbReference>
<dbReference type="InterPro" id="IPR023494">
    <property type="entry name" value="Cyt_c_bgen_Ccs1/CcsB/ResB"/>
</dbReference>
<protein>
    <submittedName>
        <fullName evidence="8">Cytochrome c-type biogenesis protein Ccs1/ResB</fullName>
    </submittedName>
</protein>
<feature type="domain" description="ResB-like" evidence="7">
    <location>
        <begin position="1"/>
        <end position="669"/>
    </location>
</feature>
<dbReference type="PANTHER" id="PTHR31566:SF0">
    <property type="entry name" value="CYTOCHROME C BIOGENESIS PROTEIN CCS1, CHLOROPLASTIC"/>
    <property type="match status" value="1"/>
</dbReference>
<feature type="transmembrane region" description="Helical" evidence="6">
    <location>
        <begin position="55"/>
        <end position="72"/>
    </location>
</feature>
<feature type="transmembrane region" description="Helical" evidence="6">
    <location>
        <begin position="613"/>
        <end position="632"/>
    </location>
</feature>
<name>A0A654KG96_TAYEM</name>
<reference evidence="8 9" key="1">
    <citation type="journal article" date="2011" name="J. Bacteriol.">
        <title>Genome sequence of Taylorella equigenitalis MCE9, the causative agent of contagious equine metritis.</title>
        <authorList>
            <person name="Hebert L."/>
            <person name="Moumen B."/>
            <person name="Duquesne F."/>
            <person name="Breuil M.F."/>
            <person name="Laugier C."/>
            <person name="Batto J.M."/>
            <person name="Renault P."/>
            <person name="Petry S."/>
        </authorList>
    </citation>
    <scope>NUCLEOTIDE SEQUENCE [LARGE SCALE GENOMIC DNA]</scope>
    <source>
        <strain evidence="8 9">MCE9</strain>
    </source>
</reference>
<dbReference type="Pfam" id="PF05140">
    <property type="entry name" value="ResB"/>
    <property type="match status" value="1"/>
</dbReference>
<evidence type="ECO:0000313" key="9">
    <source>
        <dbReference type="Proteomes" id="UP000007472"/>
    </source>
</evidence>
<dbReference type="InterPro" id="IPR007816">
    <property type="entry name" value="ResB-like_domain"/>
</dbReference>
<evidence type="ECO:0000256" key="6">
    <source>
        <dbReference type="SAM" id="Phobius"/>
    </source>
</evidence>
<evidence type="ECO:0000256" key="3">
    <source>
        <dbReference type="ARBA" id="ARBA00022748"/>
    </source>
</evidence>
<proteinExistence type="predicted"/>
<sequence length="685" mass="78176">MRFAVAFLIIICIASAIGTLIEQNREEIYYIDLFGVYWARVFQIFGISRIYDTNWFTIIMAFLVISTSLCVIRTTPKILKDVRTFKEYVRKTSMRAFAHKVDIESDFTEPQLKEMATAWLKNHSYSIKTKDQDGTTLLAARRGSYSRLGYLFAHLAIVVICLGGLLDSDVLNRTIIRLYGKYPIASELKFISDVPEGSIFNSKNPSYRGNISITEGGSSNHAMLQFDDGFYLQRLPFTVKLNIFIIEYYETNGMPKRFASDVTITDHLNNNKTFNKIIEVNHPYSLHGITLYQSSFHDGGSELKLNGIPLKGNTNAPFELDTFVGNISEIKFSYKGKDENYKLRVDDFRPINVENIYDPESMAASKSFEQRILDVTGAAQDKNAKNQRNVGPLVQYTLTDKSNQSIRFKNYMNPIEIDGQLVYLFGVQYPGVSGFRYIRIPADENASVNEFLSFRSAFHDPVLRARAARAYSSKVKDDRIEKGAIATLAETALKVFSENGFKGLEDYVNGVGIPEDQRVPEGIREPMKQILGEYLIFASVELRDLVRERMGLPKIDYNNLTDDLYKQHAMWFDMSVKAISDLSIYPSPIAFQIKEFKHIQASVLQATRSPGKWIVYLGCVFLIIGVYLMTYITERRIWVWLTPLADGGTQLQAAMNSKKNTLDFHENFEEFKNDFNELARKNPDV</sequence>
<evidence type="ECO:0000313" key="8">
    <source>
        <dbReference type="EMBL" id="ADU91457.1"/>
    </source>
</evidence>
<keyword evidence="2 6" id="KW-0812">Transmembrane</keyword>
<dbReference type="KEGG" id="teq:TEQUI_0515"/>
<evidence type="ECO:0000259" key="7">
    <source>
        <dbReference type="Pfam" id="PF05140"/>
    </source>
</evidence>
<dbReference type="GO" id="GO:0017004">
    <property type="term" value="P:cytochrome complex assembly"/>
    <property type="evidence" value="ECO:0007669"/>
    <property type="project" value="UniProtKB-KW"/>
</dbReference>
<accession>A0A654KG96</accession>
<keyword evidence="5 6" id="KW-0472">Membrane</keyword>
<dbReference type="PANTHER" id="PTHR31566">
    <property type="entry name" value="CYTOCHROME C BIOGENESIS PROTEIN CCS1, CHLOROPLASTIC"/>
    <property type="match status" value="1"/>
</dbReference>
<evidence type="ECO:0000256" key="4">
    <source>
        <dbReference type="ARBA" id="ARBA00022989"/>
    </source>
</evidence>
<dbReference type="GO" id="GO:0016020">
    <property type="term" value="C:membrane"/>
    <property type="evidence" value="ECO:0007669"/>
    <property type="project" value="UniProtKB-SubCell"/>
</dbReference>
<evidence type="ECO:0000256" key="1">
    <source>
        <dbReference type="ARBA" id="ARBA00004141"/>
    </source>
</evidence>
<evidence type="ECO:0000256" key="5">
    <source>
        <dbReference type="ARBA" id="ARBA00023136"/>
    </source>
</evidence>
<keyword evidence="4 6" id="KW-1133">Transmembrane helix</keyword>
<evidence type="ECO:0000256" key="2">
    <source>
        <dbReference type="ARBA" id="ARBA00022692"/>
    </source>
</evidence>
<feature type="transmembrane region" description="Helical" evidence="6">
    <location>
        <begin position="148"/>
        <end position="166"/>
    </location>
</feature>
<dbReference type="EMBL" id="CP002456">
    <property type="protein sequence ID" value="ADU91457.1"/>
    <property type="molecule type" value="Genomic_DNA"/>
</dbReference>
<organism evidence="8 9">
    <name type="scientific">Taylorella equigenitalis (strain MCE9)</name>
    <dbReference type="NCBI Taxonomy" id="937774"/>
    <lineage>
        <taxon>Bacteria</taxon>
        <taxon>Pseudomonadati</taxon>
        <taxon>Pseudomonadota</taxon>
        <taxon>Betaproteobacteria</taxon>
        <taxon>Burkholderiales</taxon>
        <taxon>Alcaligenaceae</taxon>
        <taxon>Taylorella</taxon>
    </lineage>
</organism>